<feature type="region of interest" description="Disordered" evidence="1">
    <location>
        <begin position="32"/>
        <end position="60"/>
    </location>
</feature>
<protein>
    <submittedName>
        <fullName evidence="2">Uncharacterized protein</fullName>
    </submittedName>
</protein>
<dbReference type="Proteomes" id="UP001054945">
    <property type="component" value="Unassembled WGS sequence"/>
</dbReference>
<dbReference type="AlphaFoldDB" id="A0AAV4Q0J0"/>
<dbReference type="EMBL" id="BPLR01005451">
    <property type="protein sequence ID" value="GIY02515.1"/>
    <property type="molecule type" value="Genomic_DNA"/>
</dbReference>
<comment type="caution">
    <text evidence="2">The sequence shown here is derived from an EMBL/GenBank/DDBJ whole genome shotgun (WGS) entry which is preliminary data.</text>
</comment>
<reference evidence="2 3" key="1">
    <citation type="submission" date="2021-06" db="EMBL/GenBank/DDBJ databases">
        <title>Caerostris extrusa draft genome.</title>
        <authorList>
            <person name="Kono N."/>
            <person name="Arakawa K."/>
        </authorList>
    </citation>
    <scope>NUCLEOTIDE SEQUENCE [LARGE SCALE GENOMIC DNA]</scope>
</reference>
<keyword evidence="3" id="KW-1185">Reference proteome</keyword>
<sequence>MSARVKQPEGVPCLEDRDGGYDIRRAFCAGNLGADVQGEDPSSPPPKGPHLSPSPRKMEHLPSCPLAGWRACSYQLLHHRTRLRSSSQPSTDFFPMGLAVADGHRRNRILT</sequence>
<evidence type="ECO:0000313" key="3">
    <source>
        <dbReference type="Proteomes" id="UP001054945"/>
    </source>
</evidence>
<name>A0AAV4Q0J0_CAEEX</name>
<accession>A0AAV4Q0J0</accession>
<evidence type="ECO:0000313" key="2">
    <source>
        <dbReference type="EMBL" id="GIY02515.1"/>
    </source>
</evidence>
<gene>
    <name evidence="2" type="ORF">CEXT_495511</name>
</gene>
<organism evidence="2 3">
    <name type="scientific">Caerostris extrusa</name>
    <name type="common">Bark spider</name>
    <name type="synonym">Caerostris bankana</name>
    <dbReference type="NCBI Taxonomy" id="172846"/>
    <lineage>
        <taxon>Eukaryota</taxon>
        <taxon>Metazoa</taxon>
        <taxon>Ecdysozoa</taxon>
        <taxon>Arthropoda</taxon>
        <taxon>Chelicerata</taxon>
        <taxon>Arachnida</taxon>
        <taxon>Araneae</taxon>
        <taxon>Araneomorphae</taxon>
        <taxon>Entelegynae</taxon>
        <taxon>Araneoidea</taxon>
        <taxon>Araneidae</taxon>
        <taxon>Caerostris</taxon>
    </lineage>
</organism>
<evidence type="ECO:0000256" key="1">
    <source>
        <dbReference type="SAM" id="MobiDB-lite"/>
    </source>
</evidence>
<proteinExistence type="predicted"/>